<evidence type="ECO:0000313" key="4">
    <source>
        <dbReference type="Proteomes" id="UP000516349"/>
    </source>
</evidence>
<dbReference type="Gene3D" id="1.20.58.430">
    <property type="entry name" value="Type IV secretion system, VirB5-domain"/>
    <property type="match status" value="1"/>
</dbReference>
<dbReference type="SUPFAM" id="SSF101082">
    <property type="entry name" value="Typo IV secretion system protein TraC"/>
    <property type="match status" value="1"/>
</dbReference>
<dbReference type="EMBL" id="CP060244">
    <property type="protein sequence ID" value="QNT78464.1"/>
    <property type="molecule type" value="Genomic_DNA"/>
</dbReference>
<feature type="coiled-coil region" evidence="1">
    <location>
        <begin position="49"/>
        <end position="83"/>
    </location>
</feature>
<evidence type="ECO:0000313" key="3">
    <source>
        <dbReference type="EMBL" id="QNT78464.1"/>
    </source>
</evidence>
<dbReference type="AlphaFoldDB" id="A0A7H1NRQ4"/>
<dbReference type="CDD" id="cd14262">
    <property type="entry name" value="VirB5_like"/>
    <property type="match status" value="1"/>
</dbReference>
<dbReference type="InterPro" id="IPR023220">
    <property type="entry name" value="T4SS_VirB5-domain"/>
</dbReference>
<evidence type="ECO:0000256" key="1">
    <source>
        <dbReference type="SAM" id="Coils"/>
    </source>
</evidence>
<keyword evidence="4" id="KW-1185">Reference proteome</keyword>
<dbReference type="EMBL" id="CP060244">
    <property type="protein sequence ID" value="QNT77560.1"/>
    <property type="molecule type" value="Genomic_DNA"/>
</dbReference>
<protein>
    <submittedName>
        <fullName evidence="3">Type IV secretion system protein</fullName>
    </submittedName>
</protein>
<reference evidence="3 4" key="1">
    <citation type="submission" date="2020-08" db="EMBL/GenBank/DDBJ databases">
        <title>Complete genome sequence of Entomobacter blattae G55GP.</title>
        <authorList>
            <person name="Poehlein A."/>
            <person name="Guzman J."/>
            <person name="Daniel R."/>
            <person name="Vilcinskas A."/>
        </authorList>
    </citation>
    <scope>NUCLEOTIDE SEQUENCE [LARGE SCALE GENOMIC DNA]</scope>
    <source>
        <strain evidence="3 4">G55GP</strain>
    </source>
</reference>
<organism evidence="3 4">
    <name type="scientific">Entomobacter blattae</name>
    <dbReference type="NCBI Taxonomy" id="2762277"/>
    <lineage>
        <taxon>Bacteria</taxon>
        <taxon>Pseudomonadati</taxon>
        <taxon>Pseudomonadota</taxon>
        <taxon>Alphaproteobacteria</taxon>
        <taxon>Acetobacterales</taxon>
        <taxon>Acetobacteraceae</taxon>
        <taxon>Entomobacter</taxon>
    </lineage>
</organism>
<evidence type="ECO:0000313" key="2">
    <source>
        <dbReference type="EMBL" id="QNT77560.1"/>
    </source>
</evidence>
<dbReference type="KEGG" id="ebla:JGUZn3_03030"/>
<dbReference type="Pfam" id="PF07996">
    <property type="entry name" value="T4SS"/>
    <property type="match status" value="1"/>
</dbReference>
<dbReference type="RefSeq" id="WP_203412733.1">
    <property type="nucleotide sequence ID" value="NZ_CP060244.1"/>
</dbReference>
<keyword evidence="1" id="KW-0175">Coiled coil</keyword>
<name>A0A7H1NRQ4_9PROT</name>
<dbReference type="KEGG" id="ebla:JGUZn3_12380"/>
<accession>A0A7H1NRQ4</accession>
<proteinExistence type="predicted"/>
<dbReference type="Proteomes" id="UP000516349">
    <property type="component" value="Chromosome"/>
</dbReference>
<gene>
    <name evidence="2" type="ORF">JGUZn3_03030</name>
    <name evidence="3" type="ORF">JGUZn3_12380</name>
</gene>
<dbReference type="InterPro" id="IPR014158">
    <property type="entry name" value="T4SS_VirB5"/>
</dbReference>
<sequence>MTHLLSILTGHAMRKNLLALSLTTISVLGYGAVTSPATAQVVVKDPSSIEQLLQQVSTAKSQLTNMQQQLETTMNMYKSLNGNTVFSTLLPQAAEKIEANLPEDWRKVYLDAFNGSSDYSGTVNDMMQTMQERINSLSPMQALDTIQKELDEKGAYDRAVALKAYNNHMAELNNIQDLAEQLQFASTPKEVLDLQTRINAMQGTIQGETAKIQLMAMLQKAQLDVLEMERNRAVLRMAIGNKDDPITSPDITQGF</sequence>